<dbReference type="Gene3D" id="1.10.260.40">
    <property type="entry name" value="lambda repressor-like DNA-binding domains"/>
    <property type="match status" value="1"/>
</dbReference>
<protein>
    <submittedName>
        <fullName evidence="3">Helix-turn-helix domain-containing protein</fullName>
    </submittedName>
</protein>
<accession>A0A7G9RYN6</accession>
<evidence type="ECO:0000313" key="4">
    <source>
        <dbReference type="Proteomes" id="UP000515928"/>
    </source>
</evidence>
<sequence>MENIGIILKNRREELGYSLEDVSIKTKLSTIQLNAIEEGNIQFFKDDLSYLSYFVRYYANALDLNYDELRDSLDETINEFTHTMSVTQIQKNEDINNNIQNRVKKSVVPTKVKKSKGLDLKSFGLVSFVIIISGLLVFAFFTKILPMIQDAQDPINKPEVIVRPQDENDTETETKEPEKKPEETAKKVVIKKIDAKNYEVSGFKPGENVVFDLKIANASWIEVYENTKRMANPVPKVYQPNEEVKVIVQPQKDTFVEILFGYAQGNGLTIDGETVEVDESVSGLAGKAKLNFKFVEE</sequence>
<feature type="transmembrane region" description="Helical" evidence="2">
    <location>
        <begin position="123"/>
        <end position="141"/>
    </location>
</feature>
<feature type="compositionally biased region" description="Basic and acidic residues" evidence="1">
    <location>
        <begin position="172"/>
        <end position="183"/>
    </location>
</feature>
<gene>
    <name evidence="3" type="ORF">H9L01_10155</name>
</gene>
<keyword evidence="2" id="KW-0812">Transmembrane</keyword>
<name>A0A7G9RYN6_9FIRM</name>
<keyword evidence="2" id="KW-1133">Transmembrane helix</keyword>
<proteinExistence type="predicted"/>
<dbReference type="InterPro" id="IPR010982">
    <property type="entry name" value="Lambda_DNA-bd_dom_sf"/>
</dbReference>
<evidence type="ECO:0000256" key="2">
    <source>
        <dbReference type="SAM" id="Phobius"/>
    </source>
</evidence>
<dbReference type="KEGG" id="eio:H9L01_10155"/>
<evidence type="ECO:0000313" key="3">
    <source>
        <dbReference type="EMBL" id="QNN60711.1"/>
    </source>
</evidence>
<keyword evidence="2" id="KW-0472">Membrane</keyword>
<dbReference type="GO" id="GO:0003677">
    <property type="term" value="F:DNA binding"/>
    <property type="evidence" value="ECO:0007669"/>
    <property type="project" value="InterPro"/>
</dbReference>
<dbReference type="PANTHER" id="PTHR34475:SF1">
    <property type="entry name" value="CYTOSKELETON PROTEIN RODZ"/>
    <property type="match status" value="1"/>
</dbReference>
<dbReference type="Proteomes" id="UP000515928">
    <property type="component" value="Chromosome"/>
</dbReference>
<dbReference type="EMBL" id="CP060715">
    <property type="protein sequence ID" value="QNN60711.1"/>
    <property type="molecule type" value="Genomic_DNA"/>
</dbReference>
<reference evidence="3 4" key="1">
    <citation type="submission" date="2020-08" db="EMBL/GenBank/DDBJ databases">
        <title>Genome sequence of Erysipelothrix inopinata DSM 15511T.</title>
        <authorList>
            <person name="Hyun D.-W."/>
            <person name="Bae J.-W."/>
        </authorList>
    </citation>
    <scope>NUCLEOTIDE SEQUENCE [LARGE SCALE GENOMIC DNA]</scope>
    <source>
        <strain evidence="3 4">DSM 15511</strain>
    </source>
</reference>
<dbReference type="RefSeq" id="WP_187533834.1">
    <property type="nucleotide sequence ID" value="NZ_CBCSHU010000023.1"/>
</dbReference>
<evidence type="ECO:0000256" key="1">
    <source>
        <dbReference type="SAM" id="MobiDB-lite"/>
    </source>
</evidence>
<feature type="region of interest" description="Disordered" evidence="1">
    <location>
        <begin position="161"/>
        <end position="183"/>
    </location>
</feature>
<organism evidence="3 4">
    <name type="scientific">Erysipelothrix inopinata</name>
    <dbReference type="NCBI Taxonomy" id="225084"/>
    <lineage>
        <taxon>Bacteria</taxon>
        <taxon>Bacillati</taxon>
        <taxon>Bacillota</taxon>
        <taxon>Erysipelotrichia</taxon>
        <taxon>Erysipelotrichales</taxon>
        <taxon>Erysipelotrichaceae</taxon>
        <taxon>Erysipelothrix</taxon>
    </lineage>
</organism>
<dbReference type="AlphaFoldDB" id="A0A7G9RYN6"/>
<dbReference type="SUPFAM" id="SSF47413">
    <property type="entry name" value="lambda repressor-like DNA-binding domains"/>
    <property type="match status" value="1"/>
</dbReference>
<keyword evidence="4" id="KW-1185">Reference proteome</keyword>
<dbReference type="Pfam" id="PF13413">
    <property type="entry name" value="HTH_25"/>
    <property type="match status" value="1"/>
</dbReference>
<dbReference type="PANTHER" id="PTHR34475">
    <property type="match status" value="1"/>
</dbReference>
<dbReference type="InterPro" id="IPR050400">
    <property type="entry name" value="Bact_Cytoskel_RodZ"/>
</dbReference>